<evidence type="ECO:0000256" key="9">
    <source>
        <dbReference type="SAM" id="MobiDB-lite"/>
    </source>
</evidence>
<gene>
    <name evidence="12" type="primary">LOC106462163</name>
</gene>
<evidence type="ECO:0000256" key="6">
    <source>
        <dbReference type="ARBA" id="ARBA00022989"/>
    </source>
</evidence>
<keyword evidence="5 8" id="KW-0769">Symport</keyword>
<protein>
    <recommendedName>
        <fullName evidence="8">Transporter</fullName>
    </recommendedName>
</protein>
<feature type="transmembrane region" description="Helical" evidence="10">
    <location>
        <begin position="394"/>
        <end position="419"/>
    </location>
</feature>
<dbReference type="InterPro" id="IPR037272">
    <property type="entry name" value="SNS_sf"/>
</dbReference>
<dbReference type="Pfam" id="PF00209">
    <property type="entry name" value="SNF"/>
    <property type="match status" value="1"/>
</dbReference>
<feature type="compositionally biased region" description="Low complexity" evidence="9">
    <location>
        <begin position="76"/>
        <end position="85"/>
    </location>
</feature>
<evidence type="ECO:0000256" key="10">
    <source>
        <dbReference type="SAM" id="Phobius"/>
    </source>
</evidence>
<evidence type="ECO:0000256" key="5">
    <source>
        <dbReference type="ARBA" id="ARBA00022847"/>
    </source>
</evidence>
<feature type="compositionally biased region" description="Basic and acidic residues" evidence="9">
    <location>
        <begin position="27"/>
        <end position="43"/>
    </location>
</feature>
<dbReference type="GeneID" id="106462163"/>
<organism evidence="11 12">
    <name type="scientific">Limulus polyphemus</name>
    <name type="common">Atlantic horseshoe crab</name>
    <dbReference type="NCBI Taxonomy" id="6850"/>
    <lineage>
        <taxon>Eukaryota</taxon>
        <taxon>Metazoa</taxon>
        <taxon>Ecdysozoa</taxon>
        <taxon>Arthropoda</taxon>
        <taxon>Chelicerata</taxon>
        <taxon>Merostomata</taxon>
        <taxon>Xiphosura</taxon>
        <taxon>Limulidae</taxon>
        <taxon>Limulus</taxon>
    </lineage>
</organism>
<dbReference type="PROSITE" id="PS00610">
    <property type="entry name" value="NA_NEUROTRAN_SYMP_1"/>
    <property type="match status" value="1"/>
</dbReference>
<dbReference type="PRINTS" id="PR00176">
    <property type="entry name" value="NANEUSMPORT"/>
</dbReference>
<evidence type="ECO:0000256" key="3">
    <source>
        <dbReference type="ARBA" id="ARBA00022448"/>
    </source>
</evidence>
<feature type="transmembrane region" description="Helical" evidence="10">
    <location>
        <begin position="285"/>
        <end position="303"/>
    </location>
</feature>
<keyword evidence="3 8" id="KW-0813">Transport</keyword>
<sequence>MKTDKNMVPEYPSFEHSKYTTHRNPSHHTEVMERRRHYSDSHMSRPSRARKWGSITSASSVKSERNKVRRHHSQYSRTSSISSRRSSIRREAVLADRRGTANIRRMSTQTIASRGNWGSKWEFLLSCIGLSVGIGNVWRFPYLAYENGGGAFLIPYLLMLVFAGKPMYFMELAFGQFAGVGPLAIWSCVPIAKGVGFAMVTVSLIIVIYYNVIMSYTIFYMASTFQYEVPWSRCDPLWANNTNCHVRSENVTLMLNNSKTSSQVYWEHYVLQLTEGIENPGGIKWDLSLCLLFSWIIIVFCLLKGIKTSGKVVYFAATFPYIILLILLITGLLQEGALDGVLYFITPTWQKLLDIKVWQAAASQMFFSLSVSMGALIMYSSYNDFRNNIFRDAMVVSVMDTVTSLISGTVIFSVLGAMAHDLGNGTRVEDVVASGPGLAFVAYPEALTRLPVPQLWSVLFFLMLYILGLDSEFALLENVLTSISDEIPILRNHKIKFCIITGIICFFLGLPCVTKGGQYILEIMDKYGGGTAVILIAIVESIAINWIYGLDRFCDDIYFMLGQKPGIYWRITWRYTSPAILTFIFIYSLIEHEPLKYGDYNYPYWAEGIGWLLALLSMAQIPIWAVVMILRQKGPGLKNKIKQSMTPTEDWGPAEEISKDDWKNGMNRMKTIEKGASPEKLDQNAASDNTDVTQYI</sequence>
<dbReference type="PROSITE" id="PS50267">
    <property type="entry name" value="NA_NEUROTRAN_SYMP_3"/>
    <property type="match status" value="1"/>
</dbReference>
<evidence type="ECO:0000256" key="7">
    <source>
        <dbReference type="ARBA" id="ARBA00023136"/>
    </source>
</evidence>
<comment type="subcellular location">
    <subcellularLocation>
        <location evidence="1">Membrane</location>
        <topology evidence="1">Multi-pass membrane protein</topology>
    </subcellularLocation>
</comment>
<dbReference type="Proteomes" id="UP000694941">
    <property type="component" value="Unplaced"/>
</dbReference>
<feature type="transmembrane region" description="Helical" evidence="10">
    <location>
        <begin position="527"/>
        <end position="550"/>
    </location>
</feature>
<reference evidence="12" key="1">
    <citation type="submission" date="2025-08" db="UniProtKB">
        <authorList>
            <consortium name="RefSeq"/>
        </authorList>
    </citation>
    <scope>IDENTIFICATION</scope>
    <source>
        <tissue evidence="12">Muscle</tissue>
    </source>
</reference>
<dbReference type="RefSeq" id="XP_013777516.2">
    <property type="nucleotide sequence ID" value="XM_013922062.2"/>
</dbReference>
<feature type="transmembrane region" description="Helical" evidence="10">
    <location>
        <begin position="455"/>
        <end position="476"/>
    </location>
</feature>
<feature type="compositionally biased region" description="Basic and acidic residues" evidence="9">
    <location>
        <begin position="670"/>
        <end position="682"/>
    </location>
</feature>
<name>A0ABM1B9F6_LIMPO</name>
<evidence type="ECO:0000256" key="2">
    <source>
        <dbReference type="ARBA" id="ARBA00006459"/>
    </source>
</evidence>
<dbReference type="PANTHER" id="PTHR11616">
    <property type="entry name" value="SODIUM/CHLORIDE DEPENDENT TRANSPORTER"/>
    <property type="match status" value="1"/>
</dbReference>
<keyword evidence="11" id="KW-1185">Reference proteome</keyword>
<dbReference type="SUPFAM" id="SSF161070">
    <property type="entry name" value="SNF-like"/>
    <property type="match status" value="1"/>
</dbReference>
<feature type="transmembrane region" description="Helical" evidence="10">
    <location>
        <begin position="361"/>
        <end position="382"/>
    </location>
</feature>
<evidence type="ECO:0000256" key="1">
    <source>
        <dbReference type="ARBA" id="ARBA00004141"/>
    </source>
</evidence>
<keyword evidence="6 10" id="KW-1133">Transmembrane helix</keyword>
<dbReference type="NCBIfam" id="NF037979">
    <property type="entry name" value="Na_transp"/>
    <property type="match status" value="1"/>
</dbReference>
<evidence type="ECO:0000256" key="8">
    <source>
        <dbReference type="RuleBase" id="RU003732"/>
    </source>
</evidence>
<evidence type="ECO:0000313" key="11">
    <source>
        <dbReference type="Proteomes" id="UP000694941"/>
    </source>
</evidence>
<evidence type="ECO:0000256" key="4">
    <source>
        <dbReference type="ARBA" id="ARBA00022692"/>
    </source>
</evidence>
<comment type="similarity">
    <text evidence="2 8">Belongs to the sodium:neurotransmitter symporter (SNF) (TC 2.A.22) family.</text>
</comment>
<feature type="transmembrane region" description="Helical" evidence="10">
    <location>
        <begin position="610"/>
        <end position="630"/>
    </location>
</feature>
<keyword evidence="4 8" id="KW-0812">Transmembrane</keyword>
<feature type="compositionally biased region" description="Basic and acidic residues" evidence="9">
    <location>
        <begin position="1"/>
        <end position="18"/>
    </location>
</feature>
<feature type="transmembrane region" description="Helical" evidence="10">
    <location>
        <begin position="312"/>
        <end position="333"/>
    </location>
</feature>
<dbReference type="PANTHER" id="PTHR11616:SF236">
    <property type="entry name" value="TRANSPORTER"/>
    <property type="match status" value="1"/>
</dbReference>
<accession>A0ABM1B9F6</accession>
<keyword evidence="7 10" id="KW-0472">Membrane</keyword>
<feature type="region of interest" description="Disordered" evidence="9">
    <location>
        <begin position="1"/>
        <end position="87"/>
    </location>
</feature>
<dbReference type="InterPro" id="IPR000175">
    <property type="entry name" value="Na/ntran_symport"/>
</dbReference>
<feature type="transmembrane region" description="Helical" evidence="10">
    <location>
        <begin position="571"/>
        <end position="590"/>
    </location>
</feature>
<evidence type="ECO:0000313" key="12">
    <source>
        <dbReference type="RefSeq" id="XP_013777516.2"/>
    </source>
</evidence>
<feature type="transmembrane region" description="Helical" evidence="10">
    <location>
        <begin position="497"/>
        <end position="521"/>
    </location>
</feature>
<feature type="transmembrane region" description="Helical" evidence="10">
    <location>
        <begin position="195"/>
        <end position="222"/>
    </location>
</feature>
<feature type="region of interest" description="Disordered" evidence="9">
    <location>
        <begin position="642"/>
        <end position="696"/>
    </location>
</feature>
<feature type="compositionally biased region" description="Polar residues" evidence="9">
    <location>
        <begin position="684"/>
        <end position="696"/>
    </location>
</feature>
<proteinExistence type="inferred from homology"/>